<dbReference type="AlphaFoldDB" id="A0A927H172"/>
<accession>A0A927H172</accession>
<evidence type="ECO:0000313" key="1">
    <source>
        <dbReference type="EMBL" id="MBD2864033.1"/>
    </source>
</evidence>
<proteinExistence type="predicted"/>
<dbReference type="InterPro" id="IPR020216">
    <property type="entry name" value="Uncharacterised_YncE"/>
</dbReference>
<organism evidence="1 2">
    <name type="scientific">Paenibacillus oceani</name>
    <dbReference type="NCBI Taxonomy" id="2772510"/>
    <lineage>
        <taxon>Bacteria</taxon>
        <taxon>Bacillati</taxon>
        <taxon>Bacillota</taxon>
        <taxon>Bacilli</taxon>
        <taxon>Bacillales</taxon>
        <taxon>Paenibacillaceae</taxon>
        <taxon>Paenibacillus</taxon>
    </lineage>
</organism>
<gene>
    <name evidence="1" type="ORF">IDH45_18770</name>
</gene>
<keyword evidence="2" id="KW-1185">Reference proteome</keyword>
<dbReference type="EMBL" id="JACXJA010000026">
    <property type="protein sequence ID" value="MBD2864033.1"/>
    <property type="molecule type" value="Genomic_DNA"/>
</dbReference>
<sequence length="155" mass="18291">MKRGIQLEIPNEWGSHLGEVLEPFNISHFDWYIGGEEAYQYTEGDDFKPLFQGEIYGMKGQDLSEILKSTRYYIIFANFKAYPRGESIEDVLTYEEFLKSQCQLVLIVIDSSYLTVYCKDNKMLDDLYLNAIRKGFEKVEYITDENDFRTRLSVW</sequence>
<dbReference type="Pfam" id="PF10903">
    <property type="entry name" value="DUF2691"/>
    <property type="match status" value="1"/>
</dbReference>
<dbReference type="Proteomes" id="UP000639396">
    <property type="component" value="Unassembled WGS sequence"/>
</dbReference>
<name>A0A927H172_9BACL</name>
<evidence type="ECO:0000313" key="2">
    <source>
        <dbReference type="Proteomes" id="UP000639396"/>
    </source>
</evidence>
<reference evidence="1" key="1">
    <citation type="submission" date="2020-09" db="EMBL/GenBank/DDBJ databases">
        <title>A novel bacterium of genus Paenibacillus, isolated from South China Sea.</title>
        <authorList>
            <person name="Huang H."/>
            <person name="Mo K."/>
            <person name="Hu Y."/>
        </authorList>
    </citation>
    <scope>NUCLEOTIDE SEQUENCE</scope>
    <source>
        <strain evidence="1">IB182363</strain>
    </source>
</reference>
<comment type="caution">
    <text evidence="1">The sequence shown here is derived from an EMBL/GenBank/DDBJ whole genome shotgun (WGS) entry which is preliminary data.</text>
</comment>
<dbReference type="RefSeq" id="WP_190929660.1">
    <property type="nucleotide sequence ID" value="NZ_JACXJA010000026.1"/>
</dbReference>
<protein>
    <submittedName>
        <fullName evidence="1">DUF2691 family protein</fullName>
    </submittedName>
</protein>